<dbReference type="GO" id="GO:0000435">
    <property type="term" value="P:positive regulation of transcription from RNA polymerase II promoter by galactose"/>
    <property type="evidence" value="ECO:0007669"/>
    <property type="project" value="TreeGrafter"/>
</dbReference>
<evidence type="ECO:0000256" key="5">
    <source>
        <dbReference type="SAM" id="Coils"/>
    </source>
</evidence>
<feature type="domain" description="Zn(2)-C6 fungal-type" evidence="7">
    <location>
        <begin position="49"/>
        <end position="81"/>
    </location>
</feature>
<evidence type="ECO:0000259" key="7">
    <source>
        <dbReference type="PROSITE" id="PS50048"/>
    </source>
</evidence>
<name>A0A9P9A0J2_9PEZI</name>
<gene>
    <name evidence="8" type="ORF">BKA67DRAFT_214333</name>
</gene>
<keyword evidence="9" id="KW-1185">Reference proteome</keyword>
<dbReference type="GO" id="GO:0006351">
    <property type="term" value="P:DNA-templated transcription"/>
    <property type="evidence" value="ECO:0007669"/>
    <property type="project" value="InterPro"/>
</dbReference>
<evidence type="ECO:0000256" key="3">
    <source>
        <dbReference type="ARBA" id="ARBA00023163"/>
    </source>
</evidence>
<dbReference type="GeneID" id="70124413"/>
<dbReference type="InterPro" id="IPR007219">
    <property type="entry name" value="XnlR_reg_dom"/>
</dbReference>
<dbReference type="CDD" id="cd12148">
    <property type="entry name" value="fungal_TF_MHR"/>
    <property type="match status" value="1"/>
</dbReference>
<evidence type="ECO:0000256" key="6">
    <source>
        <dbReference type="SAM" id="MobiDB-lite"/>
    </source>
</evidence>
<feature type="compositionally biased region" description="Acidic residues" evidence="6">
    <location>
        <begin position="185"/>
        <end position="195"/>
    </location>
</feature>
<keyword evidence="4" id="KW-0539">Nucleus</keyword>
<keyword evidence="3" id="KW-0804">Transcription</keyword>
<dbReference type="EMBL" id="JAGPXC010000002">
    <property type="protein sequence ID" value="KAH6658442.1"/>
    <property type="molecule type" value="Genomic_DNA"/>
</dbReference>
<dbReference type="AlphaFoldDB" id="A0A9P9A0J2"/>
<dbReference type="CDD" id="cd00067">
    <property type="entry name" value="GAL4"/>
    <property type="match status" value="1"/>
</dbReference>
<feature type="compositionally biased region" description="Basic residues" evidence="6">
    <location>
        <begin position="1"/>
        <end position="10"/>
    </location>
</feature>
<dbReference type="SMART" id="SM00066">
    <property type="entry name" value="GAL4"/>
    <property type="match status" value="1"/>
</dbReference>
<dbReference type="SMART" id="SM00906">
    <property type="entry name" value="Fungal_trans"/>
    <property type="match status" value="1"/>
</dbReference>
<evidence type="ECO:0000256" key="2">
    <source>
        <dbReference type="ARBA" id="ARBA00023015"/>
    </source>
</evidence>
<dbReference type="SUPFAM" id="SSF57701">
    <property type="entry name" value="Zn2/Cys6 DNA-binding domain"/>
    <property type="match status" value="1"/>
</dbReference>
<dbReference type="PROSITE" id="PS50048">
    <property type="entry name" value="ZN2_CY6_FUNGAL_2"/>
    <property type="match status" value="1"/>
</dbReference>
<reference evidence="8" key="1">
    <citation type="journal article" date="2021" name="Nat. Commun.">
        <title>Genetic determinants of endophytism in the Arabidopsis root mycobiome.</title>
        <authorList>
            <person name="Mesny F."/>
            <person name="Miyauchi S."/>
            <person name="Thiergart T."/>
            <person name="Pickel B."/>
            <person name="Atanasova L."/>
            <person name="Karlsson M."/>
            <person name="Huettel B."/>
            <person name="Barry K.W."/>
            <person name="Haridas S."/>
            <person name="Chen C."/>
            <person name="Bauer D."/>
            <person name="Andreopoulos W."/>
            <person name="Pangilinan J."/>
            <person name="LaButti K."/>
            <person name="Riley R."/>
            <person name="Lipzen A."/>
            <person name="Clum A."/>
            <person name="Drula E."/>
            <person name="Henrissat B."/>
            <person name="Kohler A."/>
            <person name="Grigoriev I.V."/>
            <person name="Martin F.M."/>
            <person name="Hacquard S."/>
        </authorList>
    </citation>
    <scope>NUCLEOTIDE SEQUENCE</scope>
    <source>
        <strain evidence="8">MPI-SDFR-AT-0073</strain>
    </source>
</reference>
<dbReference type="PANTHER" id="PTHR47424:SF5">
    <property type="entry name" value="ZN(II)2CYS6 TRANSCRIPTION FACTOR (EUROFUNG)"/>
    <property type="match status" value="1"/>
</dbReference>
<feature type="region of interest" description="Disordered" evidence="6">
    <location>
        <begin position="1"/>
        <end position="40"/>
    </location>
</feature>
<feature type="region of interest" description="Disordered" evidence="6">
    <location>
        <begin position="183"/>
        <end position="217"/>
    </location>
</feature>
<protein>
    <recommendedName>
        <fullName evidence="7">Zn(2)-C6 fungal-type domain-containing protein</fullName>
    </recommendedName>
</protein>
<dbReference type="PANTHER" id="PTHR47424">
    <property type="entry name" value="REGULATORY PROTEIN GAL4"/>
    <property type="match status" value="1"/>
</dbReference>
<organism evidence="8 9">
    <name type="scientific">Truncatella angustata</name>
    <dbReference type="NCBI Taxonomy" id="152316"/>
    <lineage>
        <taxon>Eukaryota</taxon>
        <taxon>Fungi</taxon>
        <taxon>Dikarya</taxon>
        <taxon>Ascomycota</taxon>
        <taxon>Pezizomycotina</taxon>
        <taxon>Sordariomycetes</taxon>
        <taxon>Xylariomycetidae</taxon>
        <taxon>Amphisphaeriales</taxon>
        <taxon>Sporocadaceae</taxon>
        <taxon>Truncatella</taxon>
    </lineage>
</organism>
<evidence type="ECO:0000313" key="9">
    <source>
        <dbReference type="Proteomes" id="UP000758603"/>
    </source>
</evidence>
<dbReference type="OrthoDB" id="39175at2759"/>
<dbReference type="GO" id="GO:0000981">
    <property type="term" value="F:DNA-binding transcription factor activity, RNA polymerase II-specific"/>
    <property type="evidence" value="ECO:0007669"/>
    <property type="project" value="InterPro"/>
</dbReference>
<evidence type="ECO:0000256" key="1">
    <source>
        <dbReference type="ARBA" id="ARBA00022723"/>
    </source>
</evidence>
<feature type="coiled-coil region" evidence="5">
    <location>
        <begin position="98"/>
        <end position="125"/>
    </location>
</feature>
<keyword evidence="5" id="KW-0175">Coiled coil</keyword>
<dbReference type="Gene3D" id="4.10.240.10">
    <property type="entry name" value="Zn(2)-C6 fungal-type DNA-binding domain"/>
    <property type="match status" value="1"/>
</dbReference>
<dbReference type="PROSITE" id="PS00463">
    <property type="entry name" value="ZN2_CY6_FUNGAL_1"/>
    <property type="match status" value="1"/>
</dbReference>
<dbReference type="InterPro" id="IPR051127">
    <property type="entry name" value="Fungal_SecMet_Regulators"/>
</dbReference>
<dbReference type="Pfam" id="PF04082">
    <property type="entry name" value="Fungal_trans"/>
    <property type="match status" value="1"/>
</dbReference>
<keyword evidence="2" id="KW-0805">Transcription regulation</keyword>
<dbReference type="InterPro" id="IPR036864">
    <property type="entry name" value="Zn2-C6_fun-type_DNA-bd_sf"/>
</dbReference>
<evidence type="ECO:0000313" key="8">
    <source>
        <dbReference type="EMBL" id="KAH6658442.1"/>
    </source>
</evidence>
<evidence type="ECO:0000256" key="4">
    <source>
        <dbReference type="ARBA" id="ARBA00023242"/>
    </source>
</evidence>
<dbReference type="GO" id="GO:0000978">
    <property type="term" value="F:RNA polymerase II cis-regulatory region sequence-specific DNA binding"/>
    <property type="evidence" value="ECO:0007669"/>
    <property type="project" value="TreeGrafter"/>
</dbReference>
<sequence>MGARSARSKRSLGSGSPVIYGEKSNPPTITHSSRAAGSRSKRAKYTAAACDACKRRKLKCIRDLGKRECDRCMAGEVVCSFADGQDALEPFVAAPAASDDNRSRIEKLERELAALRRQVTHLACVIEKGQTPRSEIHAAESVCTPSQTSLTAAGVKERKEVQFVGTTRPAFALNVSKAALSVVDEPSDASDDSGTEPEAPPVAATPSPEVSHGSTQDPLLGMPISAVYRLLDIFQGEIEPMYPLLDTANLRSRAAEMIKQFQEEYYLKFDGRLSQKDIHLLKIVLATALVFENQQKTELSSQLIASFEDDALRITSPSDVDLQEVQVFAIMSVYHFHCDEELLAYRSIGISTRMVLELGLHRRRSLFENYPEPAHRSLAIRVFWCIYALDRRWSFGTGLSFALIDRDIDPQLPQPSLDMPYFQSLVAYGKLCSKVWDAIPHYGSSSESMPTSMESMLESEIQGWFSTIPDILQLTTTETIPSAEVTRHDRSLFQHLQTLLYLRGNYIRCLIHRHHVVSAAAIAHSPVSARLVVSIAQDTIRILVNLDNTSDIYSRHQVAYNFFLISAISIMLLAVCHAPAEFAQTCRKDFFVAIDLVRGFSRLSLQGRRLWSSLRGLVARLRQLGIMNSGSSRGHKRRIRGSRPDVHDHTLLDGVSSQRTSRGAELNIPSVVTENSPDVQQQGTGPGYFDASTPDMNLMGDDLVGVFDTFGRAYMDSSLNPVVPAAETRFDDSLSFLNGDVDDFSEYFMGLI</sequence>
<dbReference type="InterPro" id="IPR001138">
    <property type="entry name" value="Zn2Cys6_DnaBD"/>
</dbReference>
<accession>A0A9P9A0J2</accession>
<dbReference type="RefSeq" id="XP_045962676.1">
    <property type="nucleotide sequence ID" value="XM_046095520.1"/>
</dbReference>
<feature type="compositionally biased region" description="Low complexity" evidence="6">
    <location>
        <begin position="201"/>
        <end position="211"/>
    </location>
</feature>
<comment type="caution">
    <text evidence="8">The sequence shown here is derived from an EMBL/GenBank/DDBJ whole genome shotgun (WGS) entry which is preliminary data.</text>
</comment>
<keyword evidence="1" id="KW-0479">Metal-binding</keyword>
<dbReference type="GO" id="GO:0008270">
    <property type="term" value="F:zinc ion binding"/>
    <property type="evidence" value="ECO:0007669"/>
    <property type="project" value="InterPro"/>
</dbReference>
<dbReference type="Proteomes" id="UP000758603">
    <property type="component" value="Unassembled WGS sequence"/>
</dbReference>
<dbReference type="GO" id="GO:0005634">
    <property type="term" value="C:nucleus"/>
    <property type="evidence" value="ECO:0007669"/>
    <property type="project" value="TreeGrafter"/>
</dbReference>
<proteinExistence type="predicted"/>